<gene>
    <name evidence="1" type="ORF">H6G05_00350</name>
</gene>
<dbReference type="EMBL" id="JACJQY010000001">
    <property type="protein sequence ID" value="MBD2315297.1"/>
    <property type="molecule type" value="Genomic_DNA"/>
</dbReference>
<dbReference type="InterPro" id="IPR007391">
    <property type="entry name" value="Vancomycin_resist_VanW"/>
</dbReference>
<dbReference type="Pfam" id="PF04294">
    <property type="entry name" value="VanW"/>
    <property type="match status" value="1"/>
</dbReference>
<comment type="caution">
    <text evidence="1">The sequence shown here is derived from an EMBL/GenBank/DDBJ whole genome shotgun (WGS) entry which is preliminary data.</text>
</comment>
<sequence length="263" mass="30217">MNQVWQNFKKPIRNSLKYAKALVKGYPFHYANRQTPDDTDRYLYKWIESITPIPDRGTSEIRANRIWNLRLAAQRIHCLHIAPQKIFSFSDRIGAPTRANGFREAPVFVRGQVLTDVGGGLCLIATNVFNTFLYAGCEILERHCHSIDAYGESRFYELGQDAAVAHGYKDLIVRNHSQIPLQLRCQVLENEGKVASSLWGSTPKPWQIKVESQILKQLHPPNPQYLSGWTVKTSRYVKNELEPSSTWQRNYEAVSHYQPCIKS</sequence>
<keyword evidence="2" id="KW-1185">Reference proteome</keyword>
<evidence type="ECO:0000313" key="1">
    <source>
        <dbReference type="EMBL" id="MBD2315297.1"/>
    </source>
</evidence>
<dbReference type="InterPro" id="IPR052913">
    <property type="entry name" value="Glycopeptide_resist_protein"/>
</dbReference>
<reference evidence="1 2" key="1">
    <citation type="journal article" date="2020" name="ISME J.">
        <title>Comparative genomics reveals insights into cyanobacterial evolution and habitat adaptation.</title>
        <authorList>
            <person name="Chen M.Y."/>
            <person name="Teng W.K."/>
            <person name="Zhao L."/>
            <person name="Hu C.X."/>
            <person name="Zhou Y.K."/>
            <person name="Han B.P."/>
            <person name="Song L.R."/>
            <person name="Shu W.S."/>
        </authorList>
    </citation>
    <scope>NUCLEOTIDE SEQUENCE [LARGE SCALE GENOMIC DNA]</scope>
    <source>
        <strain evidence="1 2">FACHB-1050</strain>
    </source>
</reference>
<dbReference type="RefSeq" id="WP_190575283.1">
    <property type="nucleotide sequence ID" value="NZ_CAWPQU010000001.1"/>
</dbReference>
<evidence type="ECO:0000313" key="2">
    <source>
        <dbReference type="Proteomes" id="UP000618445"/>
    </source>
</evidence>
<protein>
    <submittedName>
        <fullName evidence="1">VanW family protein</fullName>
    </submittedName>
</protein>
<dbReference type="Proteomes" id="UP000618445">
    <property type="component" value="Unassembled WGS sequence"/>
</dbReference>
<organism evidence="1 2">
    <name type="scientific">Phormidium tenue FACHB-1050</name>
    <dbReference type="NCBI Taxonomy" id="2692857"/>
    <lineage>
        <taxon>Bacteria</taxon>
        <taxon>Bacillati</taxon>
        <taxon>Cyanobacteriota</taxon>
        <taxon>Cyanophyceae</taxon>
        <taxon>Oscillatoriophycideae</taxon>
        <taxon>Oscillatoriales</taxon>
        <taxon>Oscillatoriaceae</taxon>
        <taxon>Phormidium</taxon>
    </lineage>
</organism>
<dbReference type="PANTHER" id="PTHR35788">
    <property type="entry name" value="EXPORTED PROTEIN-RELATED"/>
    <property type="match status" value="1"/>
</dbReference>
<proteinExistence type="predicted"/>
<accession>A0ABR8C3P2</accession>
<name>A0ABR8C3P2_9CYAN</name>
<dbReference type="PANTHER" id="PTHR35788:SF1">
    <property type="entry name" value="EXPORTED PROTEIN"/>
    <property type="match status" value="1"/>
</dbReference>